<keyword evidence="3" id="KW-1185">Reference proteome</keyword>
<dbReference type="KEGG" id="tan:TA17410"/>
<organism evidence="2 3">
    <name type="scientific">Theileria annulata</name>
    <dbReference type="NCBI Taxonomy" id="5874"/>
    <lineage>
        <taxon>Eukaryota</taxon>
        <taxon>Sar</taxon>
        <taxon>Alveolata</taxon>
        <taxon>Apicomplexa</taxon>
        <taxon>Aconoidasida</taxon>
        <taxon>Piroplasmida</taxon>
        <taxon>Theileriidae</taxon>
        <taxon>Theileria</taxon>
    </lineage>
</organism>
<keyword evidence="1" id="KW-0472">Membrane</keyword>
<gene>
    <name evidence="2" type="ORF">TA17410</name>
</gene>
<reference evidence="2 3" key="1">
    <citation type="journal article" date="2005" name="Science">
        <title>Genome of the host-cell transforming parasite Theileria annulata compared with T. parva.</title>
        <authorList>
            <person name="Pain A."/>
            <person name="Renauld H."/>
            <person name="Berriman M."/>
            <person name="Murphy L."/>
            <person name="Yeats C.A."/>
            <person name="Weir W."/>
            <person name="Kerhornou A."/>
            <person name="Aslett M."/>
            <person name="Bishop R."/>
            <person name="Bouchier C."/>
            <person name="Cochet M."/>
            <person name="Coulson R.M.R."/>
            <person name="Cronin A."/>
            <person name="de Villiers E.P."/>
            <person name="Fraser A."/>
            <person name="Fosker N."/>
            <person name="Gardner M."/>
            <person name="Goble A."/>
            <person name="Griffiths-Jones S."/>
            <person name="Harris D.E."/>
            <person name="Katzer F."/>
            <person name="Larke N."/>
            <person name="Lord A."/>
            <person name="Maser P."/>
            <person name="McKellar S."/>
            <person name="Mooney P."/>
            <person name="Morton F."/>
            <person name="Nene V."/>
            <person name="O'Neil S."/>
            <person name="Price C."/>
            <person name="Quail M.A."/>
            <person name="Rabbinowitsch E."/>
            <person name="Rawlings N.D."/>
            <person name="Rutter S."/>
            <person name="Saunders D."/>
            <person name="Seeger K."/>
            <person name="Shah T."/>
            <person name="Squares R."/>
            <person name="Squares S."/>
            <person name="Tivey A."/>
            <person name="Walker A.R."/>
            <person name="Woodward J."/>
            <person name="Dobbelaere D.A.E."/>
            <person name="Langsley G."/>
            <person name="Rajandream M.A."/>
            <person name="McKeever D."/>
            <person name="Shiels B."/>
            <person name="Tait A."/>
            <person name="Barrell B.G."/>
            <person name="Hall N."/>
        </authorList>
    </citation>
    <scope>NUCLEOTIDE SEQUENCE [LARGE SCALE GENOMIC DNA]</scope>
    <source>
        <strain evidence="3">Ankara</strain>
    </source>
</reference>
<keyword evidence="1" id="KW-0812">Transmembrane</keyword>
<proteinExistence type="predicted"/>
<evidence type="ECO:0000313" key="3">
    <source>
        <dbReference type="Proteomes" id="UP000001950"/>
    </source>
</evidence>
<feature type="transmembrane region" description="Helical" evidence="1">
    <location>
        <begin position="28"/>
        <end position="52"/>
    </location>
</feature>
<dbReference type="OrthoDB" id="361491at2759"/>
<dbReference type="VEuPathDB" id="PiroplasmaDB:TA17410"/>
<dbReference type="AlphaFoldDB" id="Q4UAU8"/>
<feature type="transmembrane region" description="Helical" evidence="1">
    <location>
        <begin position="147"/>
        <end position="166"/>
    </location>
</feature>
<name>Q4UAU8_THEAN</name>
<dbReference type="eggNOG" id="ENOG502QXG5">
    <property type="taxonomic scope" value="Eukaryota"/>
</dbReference>
<dbReference type="GeneID" id="3865315"/>
<accession>Q4UAU8</accession>
<sequence length="186" mass="21317">MSQFTGRGHQLDRDSSLPFSGFRFLVRFLYFSVVFQASVCYIFFSLGVLFSLNSFHNHMIGLYAFVFGILTFLYNIPFKPVKDKVLLFFPKLGTFILLIPANFYLYMLIIVILIIPFNLLLEEDIVKHTLYFLIGIPGVGNSDSFQYQLGSILFSLLGFIGTLVSFRHKDIISSFLEPISLPQQEP</sequence>
<dbReference type="OMA" id="TFLYNIP"/>
<evidence type="ECO:0000313" key="2">
    <source>
        <dbReference type="EMBL" id="CAI76053.1"/>
    </source>
</evidence>
<protein>
    <submittedName>
        <fullName evidence="2">Uncharacterized protein</fullName>
    </submittedName>
</protein>
<feature type="transmembrane region" description="Helical" evidence="1">
    <location>
        <begin position="88"/>
        <end position="115"/>
    </location>
</feature>
<dbReference type="EMBL" id="CR940352">
    <property type="protein sequence ID" value="CAI76053.1"/>
    <property type="molecule type" value="Genomic_DNA"/>
</dbReference>
<feature type="transmembrane region" description="Helical" evidence="1">
    <location>
        <begin position="58"/>
        <end position="76"/>
    </location>
</feature>
<dbReference type="RefSeq" id="XP_955529.1">
    <property type="nucleotide sequence ID" value="XM_950436.1"/>
</dbReference>
<keyword evidence="1" id="KW-1133">Transmembrane helix</keyword>
<dbReference type="Proteomes" id="UP000001950">
    <property type="component" value="Chromosome 3"/>
</dbReference>
<dbReference type="InParanoid" id="Q4UAU8"/>
<evidence type="ECO:0000256" key="1">
    <source>
        <dbReference type="SAM" id="Phobius"/>
    </source>
</evidence>